<organism evidence="1 2">
    <name type="scientific">Patagioenas fasciata monilis</name>
    <dbReference type="NCBI Taxonomy" id="372326"/>
    <lineage>
        <taxon>Eukaryota</taxon>
        <taxon>Metazoa</taxon>
        <taxon>Chordata</taxon>
        <taxon>Craniata</taxon>
        <taxon>Vertebrata</taxon>
        <taxon>Euteleostomi</taxon>
        <taxon>Archelosauria</taxon>
        <taxon>Archosauria</taxon>
        <taxon>Dinosauria</taxon>
        <taxon>Saurischia</taxon>
        <taxon>Theropoda</taxon>
        <taxon>Coelurosauria</taxon>
        <taxon>Aves</taxon>
        <taxon>Neognathae</taxon>
        <taxon>Neoaves</taxon>
        <taxon>Columbimorphae</taxon>
        <taxon>Columbiformes</taxon>
        <taxon>Columbidae</taxon>
        <taxon>Patagioenas</taxon>
    </lineage>
</organism>
<proteinExistence type="predicted"/>
<accession>A0A1V4KC45</accession>
<evidence type="ECO:0000313" key="2">
    <source>
        <dbReference type="Proteomes" id="UP000190648"/>
    </source>
</evidence>
<dbReference type="EMBL" id="LSYS01003958">
    <property type="protein sequence ID" value="OPJ81984.1"/>
    <property type="molecule type" value="Genomic_DNA"/>
</dbReference>
<dbReference type="Proteomes" id="UP000190648">
    <property type="component" value="Unassembled WGS sequence"/>
</dbReference>
<keyword evidence="2" id="KW-1185">Reference proteome</keyword>
<gene>
    <name evidence="1" type="ORF">AV530_014494</name>
</gene>
<sequence length="75" mass="8566">MHQKNPATDLDRPLLGSNVTVLGHHKSDCLTEREDFSAENSPGLRNLPWQKALKRKSIESRVAWPGKQYFKSVLH</sequence>
<protein>
    <submittedName>
        <fullName evidence="1">Uncharacterized protein</fullName>
    </submittedName>
</protein>
<evidence type="ECO:0000313" key="1">
    <source>
        <dbReference type="EMBL" id="OPJ81984.1"/>
    </source>
</evidence>
<name>A0A1V4KC45_PATFA</name>
<comment type="caution">
    <text evidence="1">The sequence shown here is derived from an EMBL/GenBank/DDBJ whole genome shotgun (WGS) entry which is preliminary data.</text>
</comment>
<reference evidence="1 2" key="1">
    <citation type="submission" date="2016-02" db="EMBL/GenBank/DDBJ databases">
        <title>Band-tailed pigeon sequencing and assembly.</title>
        <authorList>
            <person name="Soares A.E."/>
            <person name="Novak B.J."/>
            <person name="Rice E.S."/>
            <person name="O'Connell B."/>
            <person name="Chang D."/>
            <person name="Weber S."/>
            <person name="Shapiro B."/>
        </authorList>
    </citation>
    <scope>NUCLEOTIDE SEQUENCE [LARGE SCALE GENOMIC DNA]</scope>
    <source>
        <strain evidence="1">BTP2013</strain>
        <tissue evidence="1">Blood</tissue>
    </source>
</reference>
<dbReference type="AlphaFoldDB" id="A0A1V4KC45"/>